<gene>
    <name evidence="6" type="ORF">ACFSGJ_07030</name>
</gene>
<keyword evidence="7" id="KW-1185">Reference proteome</keyword>
<feature type="transmembrane region" description="Helical" evidence="4">
    <location>
        <begin position="304"/>
        <end position="334"/>
    </location>
</feature>
<dbReference type="EMBL" id="JBHUGH010000005">
    <property type="protein sequence ID" value="MFD1911967.1"/>
    <property type="molecule type" value="Genomic_DNA"/>
</dbReference>
<evidence type="ECO:0000259" key="5">
    <source>
        <dbReference type="PROSITE" id="PS50850"/>
    </source>
</evidence>
<accession>A0ABW4S4S2</accession>
<keyword evidence="3 4" id="KW-0472">Membrane</keyword>
<evidence type="ECO:0000256" key="4">
    <source>
        <dbReference type="SAM" id="Phobius"/>
    </source>
</evidence>
<feature type="transmembrane region" description="Helical" evidence="4">
    <location>
        <begin position="216"/>
        <end position="238"/>
    </location>
</feature>
<dbReference type="InterPro" id="IPR011701">
    <property type="entry name" value="MFS"/>
</dbReference>
<name>A0ABW4S4S2_9RHOB</name>
<proteinExistence type="predicted"/>
<evidence type="ECO:0000256" key="2">
    <source>
        <dbReference type="ARBA" id="ARBA00022989"/>
    </source>
</evidence>
<dbReference type="InterPro" id="IPR036259">
    <property type="entry name" value="MFS_trans_sf"/>
</dbReference>
<keyword evidence="1 4" id="KW-0812">Transmembrane</keyword>
<feature type="transmembrane region" description="Helical" evidence="4">
    <location>
        <begin position="7"/>
        <end position="30"/>
    </location>
</feature>
<feature type="transmembrane region" description="Helical" evidence="4">
    <location>
        <begin position="42"/>
        <end position="62"/>
    </location>
</feature>
<dbReference type="SUPFAM" id="SSF103473">
    <property type="entry name" value="MFS general substrate transporter"/>
    <property type="match status" value="1"/>
</dbReference>
<keyword evidence="2 4" id="KW-1133">Transmembrane helix</keyword>
<feature type="transmembrane region" description="Helical" evidence="4">
    <location>
        <begin position="346"/>
        <end position="364"/>
    </location>
</feature>
<feature type="domain" description="Major facilitator superfamily (MFS) profile" evidence="5">
    <location>
        <begin position="4"/>
        <end position="394"/>
    </location>
</feature>
<feature type="transmembrane region" description="Helical" evidence="4">
    <location>
        <begin position="97"/>
        <end position="121"/>
    </location>
</feature>
<feature type="transmembrane region" description="Helical" evidence="4">
    <location>
        <begin position="162"/>
        <end position="179"/>
    </location>
</feature>
<dbReference type="Gene3D" id="1.20.1250.20">
    <property type="entry name" value="MFS general substrate transporter like domains"/>
    <property type="match status" value="1"/>
</dbReference>
<evidence type="ECO:0000313" key="7">
    <source>
        <dbReference type="Proteomes" id="UP001597353"/>
    </source>
</evidence>
<comment type="caution">
    <text evidence="6">The sequence shown here is derived from an EMBL/GenBank/DDBJ whole genome shotgun (WGS) entry which is preliminary data.</text>
</comment>
<dbReference type="PANTHER" id="PTHR11360">
    <property type="entry name" value="MONOCARBOXYLATE TRANSPORTER"/>
    <property type="match status" value="1"/>
</dbReference>
<dbReference type="RefSeq" id="WP_390260283.1">
    <property type="nucleotide sequence ID" value="NZ_JBHUGH010000005.1"/>
</dbReference>
<dbReference type="InterPro" id="IPR050327">
    <property type="entry name" value="Proton-linked_MCT"/>
</dbReference>
<dbReference type="Proteomes" id="UP001597353">
    <property type="component" value="Unassembled WGS sequence"/>
</dbReference>
<evidence type="ECO:0000256" key="1">
    <source>
        <dbReference type="ARBA" id="ARBA00022692"/>
    </source>
</evidence>
<dbReference type="PROSITE" id="PS50850">
    <property type="entry name" value="MFS"/>
    <property type="match status" value="1"/>
</dbReference>
<dbReference type="PANTHER" id="PTHR11360:SF308">
    <property type="entry name" value="BLL3089 PROTEIN"/>
    <property type="match status" value="1"/>
</dbReference>
<organism evidence="6 7">
    <name type="scientific">Halodurantibacterium flavum</name>
    <dbReference type="NCBI Taxonomy" id="1382802"/>
    <lineage>
        <taxon>Bacteria</taxon>
        <taxon>Pseudomonadati</taxon>
        <taxon>Pseudomonadota</taxon>
        <taxon>Alphaproteobacteria</taxon>
        <taxon>Rhodobacterales</taxon>
        <taxon>Paracoccaceae</taxon>
        <taxon>Halodurantibacterium</taxon>
    </lineage>
</organism>
<dbReference type="InterPro" id="IPR020846">
    <property type="entry name" value="MFS_dom"/>
</dbReference>
<dbReference type="Pfam" id="PF07690">
    <property type="entry name" value="MFS_1"/>
    <property type="match status" value="1"/>
</dbReference>
<feature type="transmembrane region" description="Helical" evidence="4">
    <location>
        <begin position="370"/>
        <end position="389"/>
    </location>
</feature>
<feature type="transmembrane region" description="Helical" evidence="4">
    <location>
        <begin position="279"/>
        <end position="298"/>
    </location>
</feature>
<sequence>MPHKLPLVAALGFTQIIGYGTIYYAFPILAPAVAQEFGVSEPFLFGLFSVGLLLGGFAAPVLGGMLDRVGAGRVMTAGSLGMALLLTLLAFSPNIYVFGGLTILIELFSFAVLYDAAFAMLAQKRPEDTRKSITRLTLIAGFASTIFWPLSGFLVEDLGWRGTQLVFAAAHILCAGLHFRATALPVAKAPASPTGASLRSQPPSPPVMSTALALRAFQLLAAGFALTGMAISALTVHLVEILRSLDIGEAAYIAAMVMGPAQVVVRVMDATVWRNRHPLFVAILSSGAILVAIMLLLLPGPAPAVAFGFAAILGAGAGLSSIVRGAVPVALFGASGLGLRLGRLAAIRNVLGAASPFLFAWAAAAWSMTWALGAVLVVSVTGLGALALLHRTLERLGIVPPLRSPHARQGLSP</sequence>
<protein>
    <submittedName>
        <fullName evidence="6">MFS transporter</fullName>
    </submittedName>
</protein>
<feature type="transmembrane region" description="Helical" evidence="4">
    <location>
        <begin position="133"/>
        <end position="150"/>
    </location>
</feature>
<feature type="transmembrane region" description="Helical" evidence="4">
    <location>
        <begin position="250"/>
        <end position="267"/>
    </location>
</feature>
<evidence type="ECO:0000313" key="6">
    <source>
        <dbReference type="EMBL" id="MFD1911967.1"/>
    </source>
</evidence>
<reference evidence="7" key="1">
    <citation type="journal article" date="2019" name="Int. J. Syst. Evol. Microbiol.">
        <title>The Global Catalogue of Microorganisms (GCM) 10K type strain sequencing project: providing services to taxonomists for standard genome sequencing and annotation.</title>
        <authorList>
            <consortium name="The Broad Institute Genomics Platform"/>
            <consortium name="The Broad Institute Genome Sequencing Center for Infectious Disease"/>
            <person name="Wu L."/>
            <person name="Ma J."/>
        </authorList>
    </citation>
    <scope>NUCLEOTIDE SEQUENCE [LARGE SCALE GENOMIC DNA]</scope>
    <source>
        <strain evidence="7">CGMCC 4.7242</strain>
    </source>
</reference>
<feature type="transmembrane region" description="Helical" evidence="4">
    <location>
        <begin position="74"/>
        <end position="91"/>
    </location>
</feature>
<evidence type="ECO:0000256" key="3">
    <source>
        <dbReference type="ARBA" id="ARBA00023136"/>
    </source>
</evidence>